<sequence length="271" mass="29859">MAALRIVSTNLRRLAASPSIKPSTSSSLSSRYTASVAASRYITTSPPKRQTPTASSASADEKSPSPIRLTQIKDGPIAPPDLDAGDELATDWSRSFSGLSQTPFAKEVADVLLEPLEPTDVEIKPDGIIYLPEIKYRRILNRAFGPGGWGLAPRGETQISEKPNGGGMVTREYALVCHGRLVSVARGEQDYFDEFGIPTAMEACKSNAMMRCCKDLGVASELWDPRFIRKWKKENANEMFGEHVITKKKKKLWVRKGDSLEYPYQVSKFGS</sequence>
<reference evidence="11 12" key="1">
    <citation type="submission" date="2019-10" db="EMBL/GenBank/DDBJ databases">
        <authorList>
            <person name="Palmer J.M."/>
        </authorList>
    </citation>
    <scope>NUCLEOTIDE SEQUENCE [LARGE SCALE GENOMIC DNA]</scope>
    <source>
        <strain evidence="11 12">TWF730</strain>
    </source>
</reference>
<dbReference type="Proteomes" id="UP001373714">
    <property type="component" value="Unassembled WGS sequence"/>
</dbReference>
<evidence type="ECO:0000256" key="4">
    <source>
        <dbReference type="ARBA" id="ARBA00022763"/>
    </source>
</evidence>
<dbReference type="GO" id="GO:0000725">
    <property type="term" value="P:recombinational repair"/>
    <property type="evidence" value="ECO:0007669"/>
    <property type="project" value="TreeGrafter"/>
</dbReference>
<dbReference type="GO" id="GO:0036297">
    <property type="term" value="P:interstrand cross-link repair"/>
    <property type="evidence" value="ECO:0007669"/>
    <property type="project" value="TreeGrafter"/>
</dbReference>
<keyword evidence="8" id="KW-0234">DNA repair</keyword>
<feature type="compositionally biased region" description="Polar residues" evidence="10">
    <location>
        <begin position="41"/>
        <end position="58"/>
    </location>
</feature>
<dbReference type="InterPro" id="IPR009446">
    <property type="entry name" value="Mgm101"/>
</dbReference>
<evidence type="ECO:0000256" key="7">
    <source>
        <dbReference type="ARBA" id="ARBA00023128"/>
    </source>
</evidence>
<evidence type="ECO:0000256" key="2">
    <source>
        <dbReference type="ARBA" id="ARBA00007053"/>
    </source>
</evidence>
<accession>A0AAV9V993</accession>
<evidence type="ECO:0000256" key="3">
    <source>
        <dbReference type="ARBA" id="ARBA00013628"/>
    </source>
</evidence>
<comment type="caution">
    <text evidence="11">The sequence shown here is derived from an EMBL/GenBank/DDBJ whole genome shotgun (WGS) entry which is preliminary data.</text>
</comment>
<dbReference type="EMBL" id="JAVHNS010000004">
    <property type="protein sequence ID" value="KAK6357977.1"/>
    <property type="molecule type" value="Genomic_DNA"/>
</dbReference>
<dbReference type="GO" id="GO:0000262">
    <property type="term" value="C:mitochondrial chromosome"/>
    <property type="evidence" value="ECO:0007669"/>
    <property type="project" value="InterPro"/>
</dbReference>
<keyword evidence="5" id="KW-0809">Transit peptide</keyword>
<name>A0AAV9V993_9PEZI</name>
<feature type="region of interest" description="Disordered" evidence="10">
    <location>
        <begin position="39"/>
        <end position="81"/>
    </location>
</feature>
<evidence type="ECO:0000256" key="5">
    <source>
        <dbReference type="ARBA" id="ARBA00022946"/>
    </source>
</evidence>
<organism evidence="11 12">
    <name type="scientific">Orbilia blumenaviensis</name>
    <dbReference type="NCBI Taxonomy" id="1796055"/>
    <lineage>
        <taxon>Eukaryota</taxon>
        <taxon>Fungi</taxon>
        <taxon>Dikarya</taxon>
        <taxon>Ascomycota</taxon>
        <taxon>Pezizomycotina</taxon>
        <taxon>Orbiliomycetes</taxon>
        <taxon>Orbiliales</taxon>
        <taxon>Orbiliaceae</taxon>
        <taxon>Orbilia</taxon>
    </lineage>
</organism>
<dbReference type="PANTHER" id="PTHR31404:SF0">
    <property type="entry name" value="MITOCHONDRIAL GENOME MAINTENANCE PROTEIN MGM101"/>
    <property type="match status" value="1"/>
</dbReference>
<evidence type="ECO:0000256" key="6">
    <source>
        <dbReference type="ARBA" id="ARBA00023125"/>
    </source>
</evidence>
<evidence type="ECO:0000256" key="8">
    <source>
        <dbReference type="ARBA" id="ARBA00023204"/>
    </source>
</evidence>
<evidence type="ECO:0000256" key="10">
    <source>
        <dbReference type="SAM" id="MobiDB-lite"/>
    </source>
</evidence>
<dbReference type="PANTHER" id="PTHR31404">
    <property type="entry name" value="MITOCHONDRIAL GENOME MAINTENANCE PROTEIN MGM101"/>
    <property type="match status" value="1"/>
</dbReference>
<proteinExistence type="inferred from homology"/>
<keyword evidence="12" id="KW-1185">Reference proteome</keyword>
<comment type="subcellular location">
    <subcellularLocation>
        <location evidence="1">Mitochondrion matrix</location>
        <location evidence="1">Mitochondrion nucleoid</location>
    </subcellularLocation>
</comment>
<dbReference type="Pfam" id="PF06420">
    <property type="entry name" value="Mgm101p"/>
    <property type="match status" value="1"/>
</dbReference>
<keyword evidence="7" id="KW-0496">Mitochondrion</keyword>
<gene>
    <name evidence="11" type="ORF">TWF730_007331</name>
</gene>
<evidence type="ECO:0000313" key="11">
    <source>
        <dbReference type="EMBL" id="KAK6357977.1"/>
    </source>
</evidence>
<evidence type="ECO:0000256" key="9">
    <source>
        <dbReference type="ARBA" id="ARBA00023271"/>
    </source>
</evidence>
<keyword evidence="4" id="KW-0227">DNA damage</keyword>
<evidence type="ECO:0000256" key="1">
    <source>
        <dbReference type="ARBA" id="ARBA00004436"/>
    </source>
</evidence>
<keyword evidence="9" id="KW-1135">Mitochondrion nucleoid</keyword>
<dbReference type="AlphaFoldDB" id="A0AAV9V993"/>
<comment type="similarity">
    <text evidence="2">Belongs to the MGM101 family.</text>
</comment>
<protein>
    <recommendedName>
        <fullName evidence="3">Mitochondrial genome maintenance protein MGM101</fullName>
    </recommendedName>
</protein>
<keyword evidence="6" id="KW-0238">DNA-binding</keyword>
<dbReference type="GO" id="GO:0003697">
    <property type="term" value="F:single-stranded DNA binding"/>
    <property type="evidence" value="ECO:0007669"/>
    <property type="project" value="InterPro"/>
</dbReference>
<evidence type="ECO:0000313" key="12">
    <source>
        <dbReference type="Proteomes" id="UP001373714"/>
    </source>
</evidence>